<comment type="similarity">
    <text evidence="1 2">Belongs to the phD/YefM antitoxin family.</text>
</comment>
<evidence type="ECO:0000256" key="1">
    <source>
        <dbReference type="ARBA" id="ARBA00009981"/>
    </source>
</evidence>
<dbReference type="InterPro" id="IPR036165">
    <property type="entry name" value="YefM-like_sf"/>
</dbReference>
<evidence type="ECO:0000313" key="5">
    <source>
        <dbReference type="Proteomes" id="UP000029995"/>
    </source>
</evidence>
<dbReference type="OrthoDB" id="7276624at2"/>
<dbReference type="SUPFAM" id="SSF143120">
    <property type="entry name" value="YefM-like"/>
    <property type="match status" value="1"/>
</dbReference>
<dbReference type="EMBL" id="JANX01000129">
    <property type="protein sequence ID" value="KGM34002.1"/>
    <property type="molecule type" value="Genomic_DNA"/>
</dbReference>
<feature type="compositionally biased region" description="Basic and acidic residues" evidence="3">
    <location>
        <begin position="78"/>
        <end position="87"/>
    </location>
</feature>
<evidence type="ECO:0000313" key="4">
    <source>
        <dbReference type="EMBL" id="KGM34002.1"/>
    </source>
</evidence>
<dbReference type="AlphaFoldDB" id="A0A0A0DAK5"/>
<accession>A0A0A0DAK5</accession>
<dbReference type="NCBIfam" id="TIGR01552">
    <property type="entry name" value="phd_fam"/>
    <property type="match status" value="1"/>
</dbReference>
<sequence length="87" mass="9709">MSDGSSATITLREANQGFAEMIRAVESGQEFVITRRGEPVARVVPVSRRRVLTPSQQAALERTRARMAHGYRSASPEPFDRDALHDR</sequence>
<gene>
    <name evidence="4" type="ORF">P409_12690</name>
</gene>
<dbReference type="Gene3D" id="3.40.1620.10">
    <property type="entry name" value="YefM-like domain"/>
    <property type="match status" value="1"/>
</dbReference>
<protein>
    <recommendedName>
        <fullName evidence="2">Antitoxin</fullName>
    </recommendedName>
</protein>
<comment type="caution">
    <text evidence="4">The sequence shown here is derived from an EMBL/GenBank/DDBJ whole genome shotgun (WGS) entry which is preliminary data.</text>
</comment>
<dbReference type="InterPro" id="IPR006442">
    <property type="entry name" value="Antitoxin_Phd/YefM"/>
</dbReference>
<dbReference type="Proteomes" id="UP000029995">
    <property type="component" value="Unassembled WGS sequence"/>
</dbReference>
<dbReference type="RefSeq" id="WP_034836612.1">
    <property type="nucleotide sequence ID" value="NZ_JANX01000129.1"/>
</dbReference>
<comment type="function">
    <text evidence="2">Antitoxin component of a type II toxin-antitoxin (TA) system.</text>
</comment>
<organism evidence="4 5">
    <name type="scientific">Inquilinus limosus MP06</name>
    <dbReference type="NCBI Taxonomy" id="1398085"/>
    <lineage>
        <taxon>Bacteria</taxon>
        <taxon>Pseudomonadati</taxon>
        <taxon>Pseudomonadota</taxon>
        <taxon>Alphaproteobacteria</taxon>
        <taxon>Rhodospirillales</taxon>
        <taxon>Rhodospirillaceae</taxon>
        <taxon>Inquilinus</taxon>
    </lineage>
</organism>
<reference evidence="4 5" key="1">
    <citation type="submission" date="2014-01" db="EMBL/GenBank/DDBJ databases">
        <title>Genome sequence determination for a cystic fibrosis isolate, Inquilinus limosus.</title>
        <authorList>
            <person name="Pino M."/>
            <person name="Di Conza J."/>
            <person name="Gutkind G."/>
        </authorList>
    </citation>
    <scope>NUCLEOTIDE SEQUENCE [LARGE SCALE GENOMIC DNA]</scope>
    <source>
        <strain evidence="4 5">MP06</strain>
    </source>
</reference>
<name>A0A0A0DAK5_9PROT</name>
<evidence type="ECO:0000256" key="2">
    <source>
        <dbReference type="RuleBase" id="RU362080"/>
    </source>
</evidence>
<dbReference type="Pfam" id="PF02604">
    <property type="entry name" value="PhdYeFM_antitox"/>
    <property type="match status" value="1"/>
</dbReference>
<proteinExistence type="inferred from homology"/>
<evidence type="ECO:0000256" key="3">
    <source>
        <dbReference type="SAM" id="MobiDB-lite"/>
    </source>
</evidence>
<feature type="region of interest" description="Disordered" evidence="3">
    <location>
        <begin position="65"/>
        <end position="87"/>
    </location>
</feature>